<keyword evidence="5" id="KW-0762">Sugar transport</keyword>
<evidence type="ECO:0000256" key="8">
    <source>
        <dbReference type="ARBA" id="ARBA00023136"/>
    </source>
</evidence>
<dbReference type="EMBL" id="CP043028">
    <property type="protein sequence ID" value="QFJ54970.1"/>
    <property type="molecule type" value="Genomic_DNA"/>
</dbReference>
<feature type="transmembrane region" description="Helical" evidence="9">
    <location>
        <begin position="109"/>
        <end position="131"/>
    </location>
</feature>
<name>A0A5P6VR55_PSEXY</name>
<protein>
    <submittedName>
        <fullName evidence="11">ABC transporter permease subunit</fullName>
    </submittedName>
</protein>
<keyword evidence="4" id="KW-1003">Cell membrane</keyword>
<dbReference type="OrthoDB" id="9794684at2"/>
<dbReference type="PROSITE" id="PS50928">
    <property type="entry name" value="ABC_TM1"/>
    <property type="match status" value="1"/>
</dbReference>
<dbReference type="InterPro" id="IPR000515">
    <property type="entry name" value="MetI-like"/>
</dbReference>
<keyword evidence="7 9" id="KW-1133">Transmembrane helix</keyword>
<dbReference type="InterPro" id="IPR035906">
    <property type="entry name" value="MetI-like_sf"/>
</dbReference>
<proteinExistence type="inferred from homology"/>
<feature type="transmembrane region" description="Helical" evidence="9">
    <location>
        <begin position="76"/>
        <end position="97"/>
    </location>
</feature>
<dbReference type="KEGG" id="pxv:FXF36_08910"/>
<dbReference type="Gene3D" id="1.10.3720.10">
    <property type="entry name" value="MetI-like"/>
    <property type="match status" value="1"/>
</dbReference>
<dbReference type="GO" id="GO:0005886">
    <property type="term" value="C:plasma membrane"/>
    <property type="evidence" value="ECO:0007669"/>
    <property type="project" value="UniProtKB-SubCell"/>
</dbReference>
<sequence length="281" mass="31566">MMKKTWKIVVRHLVLAFLAFVWLIPIFWLIVTTFSVQKGINTNHFFPEQWTLANYHQLFFEPDAAANFPAWFKNSMIIGTFSCLVSSIFVIMTAYAFSFIDFKGRKQLMSFSLILGMFPGVLSMIAMYFILKMIGLTDSVVGLIILYSGASGLGYLILKGFFDTVPTSLHEAAKLEGASEATIFAKIVVPLSKPMIVYTVINSFLNPWMDFVMVRLMIKSKDASDWTMALGLFNLLQRALVNQYFAYFCCGGLMIAVPISILFIVMQKFYVEGVTGGAVKG</sequence>
<dbReference type="Pfam" id="PF00528">
    <property type="entry name" value="BPD_transp_1"/>
    <property type="match status" value="1"/>
</dbReference>
<dbReference type="CDD" id="cd06261">
    <property type="entry name" value="TM_PBP2"/>
    <property type="match status" value="1"/>
</dbReference>
<dbReference type="PANTHER" id="PTHR32243:SF50">
    <property type="entry name" value="MALTOSE_MALTODEXTRIN TRANSPORT SYSTEM PERMEASE PROTEIN MALG"/>
    <property type="match status" value="1"/>
</dbReference>
<dbReference type="GO" id="GO:0055085">
    <property type="term" value="P:transmembrane transport"/>
    <property type="evidence" value="ECO:0007669"/>
    <property type="project" value="InterPro"/>
</dbReference>
<evidence type="ECO:0000313" key="11">
    <source>
        <dbReference type="EMBL" id="QFJ54970.1"/>
    </source>
</evidence>
<evidence type="ECO:0000259" key="10">
    <source>
        <dbReference type="PROSITE" id="PS50928"/>
    </source>
</evidence>
<evidence type="ECO:0000256" key="7">
    <source>
        <dbReference type="ARBA" id="ARBA00022989"/>
    </source>
</evidence>
<gene>
    <name evidence="11" type="ORF">FXF36_08910</name>
</gene>
<evidence type="ECO:0000256" key="5">
    <source>
        <dbReference type="ARBA" id="ARBA00022597"/>
    </source>
</evidence>
<dbReference type="Proteomes" id="UP000327030">
    <property type="component" value="Chromosome 1"/>
</dbReference>
<evidence type="ECO:0000256" key="1">
    <source>
        <dbReference type="ARBA" id="ARBA00004651"/>
    </source>
</evidence>
<feature type="domain" description="ABC transmembrane type-1" evidence="10">
    <location>
        <begin position="72"/>
        <end position="266"/>
    </location>
</feature>
<evidence type="ECO:0000256" key="9">
    <source>
        <dbReference type="RuleBase" id="RU363032"/>
    </source>
</evidence>
<dbReference type="InterPro" id="IPR050901">
    <property type="entry name" value="BP-dep_ABC_trans_perm"/>
</dbReference>
<reference evidence="12" key="1">
    <citation type="submission" date="2019-08" db="EMBL/GenBank/DDBJ databases">
        <title>Complete Genome Sequence of the Polysaccharide-Degrading Rumen Bacterium Pseudobutyrivibrio xylanivorans MA3014.</title>
        <authorList>
            <person name="Palevich N."/>
            <person name="Maclean P.H."/>
            <person name="Kelly W.J."/>
            <person name="Leahy S.C."/>
            <person name="Rakonjac J."/>
            <person name="Attwood G.T."/>
        </authorList>
    </citation>
    <scope>NUCLEOTIDE SEQUENCE [LARGE SCALE GENOMIC DNA]</scope>
    <source>
        <strain evidence="12">MA3014</strain>
    </source>
</reference>
<evidence type="ECO:0000256" key="3">
    <source>
        <dbReference type="ARBA" id="ARBA00022448"/>
    </source>
</evidence>
<feature type="transmembrane region" description="Helical" evidence="9">
    <location>
        <begin position="12"/>
        <end position="31"/>
    </location>
</feature>
<keyword evidence="6 9" id="KW-0812">Transmembrane</keyword>
<feature type="transmembrane region" description="Helical" evidence="9">
    <location>
        <begin position="244"/>
        <end position="265"/>
    </location>
</feature>
<evidence type="ECO:0000256" key="6">
    <source>
        <dbReference type="ARBA" id="ARBA00022692"/>
    </source>
</evidence>
<comment type="subcellular location">
    <subcellularLocation>
        <location evidence="1 9">Cell membrane</location>
        <topology evidence="1 9">Multi-pass membrane protein</topology>
    </subcellularLocation>
</comment>
<dbReference type="PANTHER" id="PTHR32243">
    <property type="entry name" value="MALTOSE TRANSPORT SYSTEM PERMEASE-RELATED"/>
    <property type="match status" value="1"/>
</dbReference>
<evidence type="ECO:0000256" key="2">
    <source>
        <dbReference type="ARBA" id="ARBA00009047"/>
    </source>
</evidence>
<accession>A0A5P6VR55</accession>
<keyword evidence="3 9" id="KW-0813">Transport</keyword>
<organism evidence="11 12">
    <name type="scientific">Pseudobutyrivibrio xylanivorans</name>
    <dbReference type="NCBI Taxonomy" id="185007"/>
    <lineage>
        <taxon>Bacteria</taxon>
        <taxon>Bacillati</taxon>
        <taxon>Bacillota</taxon>
        <taxon>Clostridia</taxon>
        <taxon>Lachnospirales</taxon>
        <taxon>Lachnospiraceae</taxon>
        <taxon>Pseudobutyrivibrio</taxon>
    </lineage>
</organism>
<dbReference type="AlphaFoldDB" id="A0A5P6VR55"/>
<feature type="transmembrane region" description="Helical" evidence="9">
    <location>
        <begin position="143"/>
        <end position="162"/>
    </location>
</feature>
<keyword evidence="8 9" id="KW-0472">Membrane</keyword>
<comment type="similarity">
    <text evidence="2">Belongs to the binding-protein-dependent transport system permease family. MalFG subfamily.</text>
</comment>
<dbReference type="SUPFAM" id="SSF161098">
    <property type="entry name" value="MetI-like"/>
    <property type="match status" value="1"/>
</dbReference>
<evidence type="ECO:0000313" key="12">
    <source>
        <dbReference type="Proteomes" id="UP000327030"/>
    </source>
</evidence>
<evidence type="ECO:0000256" key="4">
    <source>
        <dbReference type="ARBA" id="ARBA00022475"/>
    </source>
</evidence>